<name>A0AAI9ZGN6_9PEZI</name>
<keyword evidence="2" id="KW-1185">Reference proteome</keyword>
<organism evidence="1 2">
    <name type="scientific">Colletotrichum phormii</name>
    <dbReference type="NCBI Taxonomy" id="359342"/>
    <lineage>
        <taxon>Eukaryota</taxon>
        <taxon>Fungi</taxon>
        <taxon>Dikarya</taxon>
        <taxon>Ascomycota</taxon>
        <taxon>Pezizomycotina</taxon>
        <taxon>Sordariomycetes</taxon>
        <taxon>Hypocreomycetidae</taxon>
        <taxon>Glomerellales</taxon>
        <taxon>Glomerellaceae</taxon>
        <taxon>Colletotrichum</taxon>
        <taxon>Colletotrichum acutatum species complex</taxon>
    </lineage>
</organism>
<evidence type="ECO:0000313" key="1">
    <source>
        <dbReference type="EMBL" id="KAK1624237.1"/>
    </source>
</evidence>
<gene>
    <name evidence="1" type="ORF">BDP81DRAFT_112721</name>
</gene>
<accession>A0AAI9ZGN6</accession>
<evidence type="ECO:0000313" key="2">
    <source>
        <dbReference type="Proteomes" id="UP001243989"/>
    </source>
</evidence>
<protein>
    <submittedName>
        <fullName evidence="1">Uncharacterized protein</fullName>
    </submittedName>
</protein>
<comment type="caution">
    <text evidence="1">The sequence shown here is derived from an EMBL/GenBank/DDBJ whole genome shotgun (WGS) entry which is preliminary data.</text>
</comment>
<sequence length="321" mass="35399">MKDCPQPRPVVWPESCAIPGARVTIRVTTRGKSFGMDQRWIASATLAVWLCSVKLPTMRIRTPTSIAPPPSLAGAKKPTLFRFRTTLGPPQSPRFAPLPPVWPPPWASHRTGHRKPMSGLNQRAAHTKKNGNDGVEVAREIFCESLDPPSLGSSWEERFYHGSRSHAMIPAPSLPMTERLPFPTGLQWSRHFSLFPCLLCTPALRNATRDGGFGLEFDLPGRGERATGYYRPKVVALLRPCLGSPFLFSALSCHTRFRVRLESLPDESAPGTWLITASNMCCTSECTAGDFHLHSPSVRFPDFSSRKVSPNSGPGHDGHKV</sequence>
<dbReference type="RefSeq" id="XP_060440232.1">
    <property type="nucleotide sequence ID" value="XM_060581497.1"/>
</dbReference>
<dbReference type="EMBL" id="JAHMHQ010000025">
    <property type="protein sequence ID" value="KAK1624237.1"/>
    <property type="molecule type" value="Genomic_DNA"/>
</dbReference>
<proteinExistence type="predicted"/>
<reference evidence="1" key="1">
    <citation type="submission" date="2021-06" db="EMBL/GenBank/DDBJ databases">
        <title>Comparative genomics, transcriptomics and evolutionary studies reveal genomic signatures of adaptation to plant cell wall in hemibiotrophic fungi.</title>
        <authorList>
            <consortium name="DOE Joint Genome Institute"/>
            <person name="Baroncelli R."/>
            <person name="Diaz J.F."/>
            <person name="Benocci T."/>
            <person name="Peng M."/>
            <person name="Battaglia E."/>
            <person name="Haridas S."/>
            <person name="Andreopoulos W."/>
            <person name="Labutti K."/>
            <person name="Pangilinan J."/>
            <person name="Floch G.L."/>
            <person name="Makela M.R."/>
            <person name="Henrissat B."/>
            <person name="Grigoriev I.V."/>
            <person name="Crouch J.A."/>
            <person name="De Vries R.P."/>
            <person name="Sukno S.A."/>
            <person name="Thon M.R."/>
        </authorList>
    </citation>
    <scope>NUCLEOTIDE SEQUENCE</scope>
    <source>
        <strain evidence="1">CBS 102054</strain>
    </source>
</reference>
<dbReference type="GeneID" id="85466359"/>
<dbReference type="AlphaFoldDB" id="A0AAI9ZGN6"/>
<dbReference type="Proteomes" id="UP001243989">
    <property type="component" value="Unassembled WGS sequence"/>
</dbReference>